<dbReference type="EMBL" id="CP048029">
    <property type="protein sequence ID" value="QIK38516.1"/>
    <property type="molecule type" value="Genomic_DNA"/>
</dbReference>
<evidence type="ECO:0000259" key="1">
    <source>
        <dbReference type="PROSITE" id="PS51831"/>
    </source>
</evidence>
<dbReference type="Proteomes" id="UP000502699">
    <property type="component" value="Chromosome"/>
</dbReference>
<dbReference type="GO" id="GO:0008893">
    <property type="term" value="F:guanosine-3',5'-bis(diphosphate) 3'-diphosphatase activity"/>
    <property type="evidence" value="ECO:0007669"/>
    <property type="project" value="TreeGrafter"/>
</dbReference>
<sequence>MEWSDCERLTEALVFAAARHRDQRRKDADRSPYINHPIALLQVLLVEARIQGPPEVLIAALLHDILEDTATRPEELAERFGAEIRDLVLELTDDKSLPKAERKRLQIERAAGLSPKARLIALADKISNLRDLATSPPPDWDLERRRAYFDWAAAAVEPLRGTHAELERLFDLALSRRP</sequence>
<organism evidence="2 3">
    <name type="scientific">Caldichromatium japonicum</name>
    <dbReference type="NCBI Taxonomy" id="2699430"/>
    <lineage>
        <taxon>Bacteria</taxon>
        <taxon>Pseudomonadati</taxon>
        <taxon>Pseudomonadota</taxon>
        <taxon>Gammaproteobacteria</taxon>
        <taxon>Chromatiales</taxon>
        <taxon>Chromatiaceae</taxon>
        <taxon>Caldichromatium</taxon>
    </lineage>
</organism>
<dbReference type="Gene3D" id="1.10.3210.10">
    <property type="entry name" value="Hypothetical protein af1432"/>
    <property type="match status" value="1"/>
</dbReference>
<dbReference type="InterPro" id="IPR003607">
    <property type="entry name" value="HD/PDEase_dom"/>
</dbReference>
<proteinExistence type="predicted"/>
<dbReference type="Pfam" id="PF13328">
    <property type="entry name" value="HD_4"/>
    <property type="match status" value="1"/>
</dbReference>
<dbReference type="PANTHER" id="PTHR46246">
    <property type="entry name" value="GUANOSINE-3',5'-BIS(DIPHOSPHATE) 3'-PYROPHOSPHOHYDROLASE MESH1"/>
    <property type="match status" value="1"/>
</dbReference>
<dbReference type="AlphaFoldDB" id="A0A6G7VF69"/>
<dbReference type="CDD" id="cd00077">
    <property type="entry name" value="HDc"/>
    <property type="match status" value="1"/>
</dbReference>
<gene>
    <name evidence="2" type="ORF">GWK36_11560</name>
</gene>
<dbReference type="PROSITE" id="PS51831">
    <property type="entry name" value="HD"/>
    <property type="match status" value="1"/>
</dbReference>
<dbReference type="InterPro" id="IPR006674">
    <property type="entry name" value="HD_domain"/>
</dbReference>
<dbReference type="RefSeq" id="WP_166271278.1">
    <property type="nucleotide sequence ID" value="NZ_CP048029.1"/>
</dbReference>
<protein>
    <submittedName>
        <fullName evidence="2">Bifunctional (P)ppGpp synthetase/guanosine-3',5'-bis(Diphosphate) 3'-pyrophosphohydrolase</fullName>
    </submittedName>
</protein>
<reference evidence="3" key="1">
    <citation type="submission" date="2020-01" db="EMBL/GenBank/DDBJ databases">
        <title>Caldichromatium gen. nov., sp. nov., a thermophilic purple sulfur bacterium member of the family Chromatiaceae isolated from Nakabusa hot spring, Japan.</title>
        <authorList>
            <person name="Saini M.K."/>
            <person name="Hanada S."/>
            <person name="Tank M."/>
        </authorList>
    </citation>
    <scope>NUCLEOTIDE SEQUENCE [LARGE SCALE GENOMIC DNA]</scope>
    <source>
        <strain evidence="3">No.7</strain>
    </source>
</reference>
<accession>A0A6G7VF69</accession>
<dbReference type="SMART" id="SM00471">
    <property type="entry name" value="HDc"/>
    <property type="match status" value="1"/>
</dbReference>
<dbReference type="InterPro" id="IPR052194">
    <property type="entry name" value="MESH1"/>
</dbReference>
<dbReference type="KEGG" id="cjap:GWK36_11560"/>
<keyword evidence="2" id="KW-0378">Hydrolase</keyword>
<name>A0A6G7VF69_9GAMM</name>
<dbReference type="PANTHER" id="PTHR46246:SF1">
    <property type="entry name" value="GUANOSINE-3',5'-BIS(DIPHOSPHATE) 3'-PYROPHOSPHOHYDROLASE MESH1"/>
    <property type="match status" value="1"/>
</dbReference>
<dbReference type="SUPFAM" id="SSF109604">
    <property type="entry name" value="HD-domain/PDEase-like"/>
    <property type="match status" value="1"/>
</dbReference>
<feature type="domain" description="HD" evidence="1">
    <location>
        <begin position="33"/>
        <end position="129"/>
    </location>
</feature>
<evidence type="ECO:0000313" key="3">
    <source>
        <dbReference type="Proteomes" id="UP000502699"/>
    </source>
</evidence>
<keyword evidence="3" id="KW-1185">Reference proteome</keyword>
<evidence type="ECO:0000313" key="2">
    <source>
        <dbReference type="EMBL" id="QIK38516.1"/>
    </source>
</evidence>